<evidence type="ECO:0000313" key="4">
    <source>
        <dbReference type="RefSeq" id="XP_022334966.1"/>
    </source>
</evidence>
<keyword evidence="1" id="KW-0175">Coiled coil</keyword>
<dbReference type="RefSeq" id="XP_022334966.1">
    <property type="nucleotide sequence ID" value="XM_022479258.1"/>
</dbReference>
<sequence>MDCTLLSLWNNRDLPPPPVISIPVTFLENDKVKAVLKVLKEMQKDKERQDVITEENFTLCRIIYKLNAQLRSEKTLQILKRIKVCLSKLTKMKMQKTIEDYLHMLQQSKLMSRVHYLPSRQMIEYLLVRLMGARFLYRKTASFCATAYVHLKQQLTIGTLVPQNLTLMALTSRIWVLMKVCAQCCVNWYNRIHTCLITFPATTTNWLPHNTILPSTIAELEDENESSVISVDVVNRMEDYRSGRERTLNSDAVAKCETETKNSIRNTENSTSVNDMEEVLSQPAKQENTGEERGWSEVHRGVVYSKLDSIEDEGIIVSRSDQSHLRISHLPSSSEDEGEPILRSQLTDMSCLPVLESCDNEGQPISRGDLLGLHQSKKRKLVNDNVELLSNFDASVASVKEFRKDDLPIIFLDDSVIQKSSIEQLIQMLNDMALTNTEEIQLVKSYMKPLMKLKRGCTGSKKGLKRNLKQARKLVLNLKLKLAQLGANHHTQRMKKKVKK</sequence>
<evidence type="ECO:0000259" key="2">
    <source>
        <dbReference type="Pfam" id="PF14780"/>
    </source>
</evidence>
<keyword evidence="3" id="KW-1185">Reference proteome</keyword>
<organism evidence="3 4">
    <name type="scientific">Crassostrea virginica</name>
    <name type="common">Eastern oyster</name>
    <dbReference type="NCBI Taxonomy" id="6565"/>
    <lineage>
        <taxon>Eukaryota</taxon>
        <taxon>Metazoa</taxon>
        <taxon>Spiralia</taxon>
        <taxon>Lophotrochozoa</taxon>
        <taxon>Mollusca</taxon>
        <taxon>Bivalvia</taxon>
        <taxon>Autobranchia</taxon>
        <taxon>Pteriomorphia</taxon>
        <taxon>Ostreida</taxon>
        <taxon>Ostreoidea</taxon>
        <taxon>Ostreidae</taxon>
        <taxon>Crassostrea</taxon>
    </lineage>
</organism>
<dbReference type="OrthoDB" id="9899341at2759"/>
<accession>A0A8B8E6D0</accession>
<evidence type="ECO:0000256" key="1">
    <source>
        <dbReference type="SAM" id="Coils"/>
    </source>
</evidence>
<dbReference type="Pfam" id="PF14780">
    <property type="entry name" value="NEPRO_N"/>
    <property type="match status" value="1"/>
</dbReference>
<dbReference type="GeneID" id="111131636"/>
<evidence type="ECO:0000313" key="3">
    <source>
        <dbReference type="Proteomes" id="UP000694844"/>
    </source>
</evidence>
<protein>
    <submittedName>
        <fullName evidence="4">Uncharacterized protein LOC111131636</fullName>
    </submittedName>
</protein>
<dbReference type="Proteomes" id="UP000694844">
    <property type="component" value="Chromosome 4"/>
</dbReference>
<dbReference type="InterPro" id="IPR027951">
    <property type="entry name" value="Nepro_N"/>
</dbReference>
<dbReference type="GO" id="GO:0005634">
    <property type="term" value="C:nucleus"/>
    <property type="evidence" value="ECO:0007669"/>
    <property type="project" value="TreeGrafter"/>
</dbReference>
<dbReference type="GO" id="GO:0045747">
    <property type="term" value="P:positive regulation of Notch signaling pathway"/>
    <property type="evidence" value="ECO:0007669"/>
    <property type="project" value="TreeGrafter"/>
</dbReference>
<gene>
    <name evidence="4" type="primary">LOC111131636</name>
</gene>
<dbReference type="PANTHER" id="PTHR34761">
    <property type="entry name" value="NUCLEOLUS AND NEURAL PROGENITOR PROTEIN"/>
    <property type="match status" value="1"/>
</dbReference>
<reference evidence="4" key="1">
    <citation type="submission" date="2025-08" db="UniProtKB">
        <authorList>
            <consortium name="RefSeq"/>
        </authorList>
    </citation>
    <scope>IDENTIFICATION</scope>
    <source>
        <tissue evidence="4">Whole sample</tissue>
    </source>
</reference>
<feature type="domain" description="Nucleolus and neural progenitor protein-like N-terminal" evidence="2">
    <location>
        <begin position="9"/>
        <end position="192"/>
    </location>
</feature>
<dbReference type="AlphaFoldDB" id="A0A8B8E6D0"/>
<feature type="coiled-coil region" evidence="1">
    <location>
        <begin position="461"/>
        <end position="488"/>
    </location>
</feature>
<dbReference type="PANTHER" id="PTHR34761:SF1">
    <property type="entry name" value="NUCLEOLUS AND NEURAL PROGENITOR PROTEIN"/>
    <property type="match status" value="1"/>
</dbReference>
<dbReference type="InterPro" id="IPR052835">
    <property type="entry name" value="Nepro"/>
</dbReference>
<proteinExistence type="predicted"/>
<dbReference type="KEGG" id="cvn:111131636"/>
<name>A0A8B8E6D0_CRAVI</name>